<feature type="region of interest" description="Disordered" evidence="6">
    <location>
        <begin position="1374"/>
        <end position="1419"/>
    </location>
</feature>
<dbReference type="InterPro" id="IPR016036">
    <property type="entry name" value="Malonyl_transacylase_ACP-bd"/>
</dbReference>
<dbReference type="SUPFAM" id="SSF51735">
    <property type="entry name" value="NAD(P)-binding Rossmann-fold domains"/>
    <property type="match status" value="2"/>
</dbReference>
<dbReference type="Pfam" id="PF13602">
    <property type="entry name" value="ADH_zinc_N_2"/>
    <property type="match status" value="1"/>
</dbReference>
<dbReference type="InterPro" id="IPR009081">
    <property type="entry name" value="PP-bd_ACP"/>
</dbReference>
<feature type="region of interest" description="Disordered" evidence="6">
    <location>
        <begin position="1"/>
        <end position="56"/>
    </location>
</feature>
<dbReference type="InterPro" id="IPR057326">
    <property type="entry name" value="KR_dom"/>
</dbReference>
<dbReference type="SUPFAM" id="SSF53901">
    <property type="entry name" value="Thiolase-like"/>
    <property type="match status" value="1"/>
</dbReference>
<feature type="region of interest" description="N-terminal hotdog fold" evidence="5">
    <location>
        <begin position="992"/>
        <end position="1126"/>
    </location>
</feature>
<evidence type="ECO:0000313" key="11">
    <source>
        <dbReference type="Proteomes" id="UP000481288"/>
    </source>
</evidence>
<dbReference type="Pfam" id="PF08240">
    <property type="entry name" value="ADH_N"/>
    <property type="match status" value="1"/>
</dbReference>
<feature type="compositionally biased region" description="Polar residues" evidence="6">
    <location>
        <begin position="1374"/>
        <end position="1383"/>
    </location>
</feature>
<dbReference type="InterPro" id="IPR020806">
    <property type="entry name" value="PKS_PP-bd"/>
</dbReference>
<dbReference type="Gene3D" id="3.90.180.10">
    <property type="entry name" value="Medium-chain alcohol dehydrogenases, catalytic domain"/>
    <property type="match status" value="1"/>
</dbReference>
<dbReference type="CDD" id="cd00833">
    <property type="entry name" value="PKS"/>
    <property type="match status" value="1"/>
</dbReference>
<evidence type="ECO:0000256" key="2">
    <source>
        <dbReference type="ARBA" id="ARBA00022553"/>
    </source>
</evidence>
<feature type="compositionally biased region" description="Polar residues" evidence="6">
    <location>
        <begin position="16"/>
        <end position="31"/>
    </location>
</feature>
<dbReference type="SMART" id="SM00827">
    <property type="entry name" value="PKS_AT"/>
    <property type="match status" value="1"/>
</dbReference>
<evidence type="ECO:0000313" key="10">
    <source>
        <dbReference type="EMBL" id="TVY56892.1"/>
    </source>
</evidence>
<dbReference type="SUPFAM" id="SSF52151">
    <property type="entry name" value="FabD/lysophospholipase-like"/>
    <property type="match status" value="1"/>
</dbReference>
<dbReference type="Pfam" id="PF23114">
    <property type="entry name" value="NAD-bd_HRPKS_sdrA"/>
    <property type="match status" value="1"/>
</dbReference>
<feature type="domain" description="Carrier" evidence="7">
    <location>
        <begin position="2259"/>
        <end position="2336"/>
    </location>
</feature>
<feature type="domain" description="Ketosynthase family 3 (KS3)" evidence="8">
    <location>
        <begin position="79"/>
        <end position="503"/>
    </location>
</feature>
<dbReference type="InterPro" id="IPR016039">
    <property type="entry name" value="Thiolase-like"/>
</dbReference>
<dbReference type="PANTHER" id="PTHR43775:SF13">
    <property type="entry name" value="POLYKETIDE SYNTHASE 1"/>
    <property type="match status" value="1"/>
</dbReference>
<dbReference type="InterPro" id="IPR049552">
    <property type="entry name" value="PKS_DH_N"/>
</dbReference>
<dbReference type="Gene3D" id="3.30.70.3290">
    <property type="match status" value="1"/>
</dbReference>
<dbReference type="InterPro" id="IPR020807">
    <property type="entry name" value="PKS_DH"/>
</dbReference>
<dbReference type="GO" id="GO:0016491">
    <property type="term" value="F:oxidoreductase activity"/>
    <property type="evidence" value="ECO:0007669"/>
    <property type="project" value="InterPro"/>
</dbReference>
<dbReference type="SMART" id="SM00829">
    <property type="entry name" value="PKS_ER"/>
    <property type="match status" value="1"/>
</dbReference>
<dbReference type="Pfam" id="PF00698">
    <property type="entry name" value="Acyl_transf_1"/>
    <property type="match status" value="1"/>
</dbReference>
<dbReference type="GO" id="GO:0004312">
    <property type="term" value="F:fatty acid synthase activity"/>
    <property type="evidence" value="ECO:0007669"/>
    <property type="project" value="TreeGrafter"/>
</dbReference>
<dbReference type="InterPro" id="IPR020841">
    <property type="entry name" value="PKS_Beta-ketoAc_synthase_dom"/>
</dbReference>
<evidence type="ECO:0000256" key="4">
    <source>
        <dbReference type="ARBA" id="ARBA00023268"/>
    </source>
</evidence>
<reference evidence="10 11" key="1">
    <citation type="submission" date="2018-05" db="EMBL/GenBank/DDBJ databases">
        <title>Whole genome sequencing for identification of molecular markers to develop diagnostic detection tools for the regulated plant pathogen Lachnellula willkommii.</title>
        <authorList>
            <person name="Giroux E."/>
            <person name="Bilodeau G."/>
        </authorList>
    </citation>
    <scope>NUCLEOTIDE SEQUENCE [LARGE SCALE GENOMIC DNA]</scope>
    <source>
        <strain evidence="10 11">CBS 625.97</strain>
    </source>
</reference>
<comment type="caution">
    <text evidence="5">Lacks conserved residue(s) required for the propagation of feature annotation.</text>
</comment>
<dbReference type="Pfam" id="PF16197">
    <property type="entry name" value="KAsynt_C_assoc"/>
    <property type="match status" value="1"/>
</dbReference>
<protein>
    <submittedName>
        <fullName evidence="10">Reducing polyketide synthase PKS1</fullName>
    </submittedName>
</protein>
<dbReference type="Pfam" id="PF23297">
    <property type="entry name" value="ACP_SdgA_C"/>
    <property type="match status" value="1"/>
</dbReference>
<dbReference type="GO" id="GO:0044550">
    <property type="term" value="P:secondary metabolite biosynthetic process"/>
    <property type="evidence" value="ECO:0007669"/>
    <property type="project" value="TreeGrafter"/>
</dbReference>
<keyword evidence="11" id="KW-1185">Reference proteome</keyword>
<dbReference type="InterPro" id="IPR042104">
    <property type="entry name" value="PKS_dehydratase_sf"/>
</dbReference>
<dbReference type="InterPro" id="IPR049551">
    <property type="entry name" value="PKS_DH_C"/>
</dbReference>
<dbReference type="GO" id="GO:0006633">
    <property type="term" value="P:fatty acid biosynthetic process"/>
    <property type="evidence" value="ECO:0007669"/>
    <property type="project" value="InterPro"/>
</dbReference>
<dbReference type="EMBL" id="QGMG01000126">
    <property type="protein sequence ID" value="TVY56892.1"/>
    <property type="molecule type" value="Genomic_DNA"/>
</dbReference>
<dbReference type="Gene3D" id="1.10.1200.10">
    <property type="entry name" value="ACP-like"/>
    <property type="match status" value="1"/>
</dbReference>
<evidence type="ECO:0000256" key="1">
    <source>
        <dbReference type="ARBA" id="ARBA00022450"/>
    </source>
</evidence>
<dbReference type="InterPro" id="IPR020843">
    <property type="entry name" value="ER"/>
</dbReference>
<dbReference type="SUPFAM" id="SSF55048">
    <property type="entry name" value="Probable ACP-binding domain of malonyl-CoA ACP transacylase"/>
    <property type="match status" value="1"/>
</dbReference>
<keyword evidence="2" id="KW-0597">Phosphoprotein</keyword>
<keyword evidence="1" id="KW-0596">Phosphopantetheine</keyword>
<dbReference type="InterPro" id="IPR016035">
    <property type="entry name" value="Acyl_Trfase/lysoPLipase"/>
</dbReference>
<organism evidence="10 11">
    <name type="scientific">Lachnellula cervina</name>
    <dbReference type="NCBI Taxonomy" id="1316786"/>
    <lineage>
        <taxon>Eukaryota</taxon>
        <taxon>Fungi</taxon>
        <taxon>Dikarya</taxon>
        <taxon>Ascomycota</taxon>
        <taxon>Pezizomycotina</taxon>
        <taxon>Leotiomycetes</taxon>
        <taxon>Helotiales</taxon>
        <taxon>Lachnaceae</taxon>
        <taxon>Lachnellula</taxon>
    </lineage>
</organism>
<gene>
    <name evidence="10" type="primary">PKS1</name>
    <name evidence="10" type="ORF">LCER1_G002001</name>
</gene>
<dbReference type="InterPro" id="IPR014031">
    <property type="entry name" value="Ketoacyl_synth_C"/>
</dbReference>
<evidence type="ECO:0000256" key="6">
    <source>
        <dbReference type="SAM" id="MobiDB-lite"/>
    </source>
</evidence>
<dbReference type="InterPro" id="IPR013154">
    <property type="entry name" value="ADH-like_N"/>
</dbReference>
<dbReference type="Pfam" id="PF14765">
    <property type="entry name" value="PS-DH"/>
    <property type="match status" value="1"/>
</dbReference>
<dbReference type="Gene3D" id="3.40.366.10">
    <property type="entry name" value="Malonyl-Coenzyme A Acyl Carrier Protein, domain 2"/>
    <property type="match status" value="1"/>
</dbReference>
<dbReference type="InterPro" id="IPR018201">
    <property type="entry name" value="Ketoacyl_synth_AS"/>
</dbReference>
<dbReference type="InterPro" id="IPR032821">
    <property type="entry name" value="PKS_assoc"/>
</dbReference>
<dbReference type="Gene3D" id="3.40.50.720">
    <property type="entry name" value="NAD(P)-binding Rossmann-like Domain"/>
    <property type="match status" value="1"/>
</dbReference>
<dbReference type="PROSITE" id="PS52019">
    <property type="entry name" value="PKS_MFAS_DH"/>
    <property type="match status" value="1"/>
</dbReference>
<dbReference type="Pfam" id="PF08659">
    <property type="entry name" value="KR"/>
    <property type="match status" value="1"/>
</dbReference>
<dbReference type="InterPro" id="IPR036736">
    <property type="entry name" value="ACP-like_sf"/>
</dbReference>
<dbReference type="SMART" id="SM00822">
    <property type="entry name" value="PKS_KR"/>
    <property type="match status" value="1"/>
</dbReference>
<name>A0A7D8USN1_9HELO</name>
<sequence>MSPSATTTLPAGEGTNGSVGVTPNTHNNGYVNSSTNGQSNGNGPSNGQVEDPTLYTTGYTHGYTTGYISGYAQSETPQQMPIAIVGMSCRLPGNVTTPDEFWELCSRSRTGWSEIPKERFDNKSFFHPNPGKSGCLNTIGGNFLKEDLGLFDAPFFSLTAQEAISMDPQARILLECTFEALDSAGIPKHEIVGKDVGVFIGSSISEYEAQLFADSDSIPMYQASGCSMAMQANRISHYFDLRGPSFTMDTACSSSLVAIHLACQSIRNGESKVALVGGCHLNTLPEMWISMSMSRLFAEEGRSFSFDNRGTGYGRGEGCGMVVLKPLDQALKDNDTIRAVIAGSGTNQDGKTPGITMPSGEAQEALIRSVYRTAGINPKDTGYIEAHGTGTKVGDPIEATALHNVFGEDRTARKPLFLGSLKSNIGHLEAASGIVSVIKTAMMLERGFILPNYDFKKPNDKIPFSKWNLKVPVSQCPWPRPKRFASVNNFGFGGTNAHAVLERAPFLKKNDAEAVDPLDFQSRRLFVLSANDKTAVEAMMKNMGIYLEQRPEIFQSDLMANVAYTLGQRRSFMQWRIAISSPTSFELIETLNSGKVAPTRETETRIGFIFTGQGAQWNAMGRELYQQYPVFAASMDSCDQCLASLGATFSVIAELNKDAKTSAVNEAHVSQPACTAIQIALTDLLQSWGVSPTAVAGHSSGEIAAAYAAGILPLDSCMAISYLRGMSIVSLKKKFPNLKGMMMAVGGSKEDVYPLISQLKTKEVRIACFNSPSSLTLSGDESAIDELQTLIEQKQMFNRKLQVDVAYHSHHMKLIAKEYQESLRTLVPPKTTNVKFYSALLGHLVDGSKLQPSYWVDNLTQSVQFSEALTGMCAPADGHKTGVNMLVELGPHSALAGPVKQILKTCGPNAMKIPYVSALVRNKDAVETAVNMAGTLFVKGAKLDLGAVNFPRPRKPPTLLVDIPRYPWNHQTKYWHESRMTQKHRNRSTPRNDILGSLAVYSNDLEPTWRNTIRIDDLPWLRHHKIQGLTLFPMSGFVAIAVEAASQRAASSGTDFDKFVLRDVSVHAPLMITDKDVETTIQLRPFQEGTLVSSDVWDEFRIHSWADGQGWTEHCKGLVAVKSNKSEEFDGARIAQDAETLLRSTILEVNNAKTTSVDKTVMYDSLSDLGVSYGATFQVENCQANDSCSTAQMTVADTAQEMPQGFQTSTVIHPAFLEQLIEMYWPILGAGRTSVSTVYLPSSIGRLSISRDITELQEMPGNTLRAFCKGAAPLLHPKPTQVSMFATAGDDSAEALITLDDLTISPILERGLASEAEAYRELCYKLDWEPILQPLDSSLKKSAPLIVSDETSKISSHELSNGISNGNLVNGTSNGVGIKQSESLNEDSKVGTNEASEKVNGSAIPEPNGSVSNGPSNGISSELSANADEPAAFPETEIVIVHGESDSQKLLAAKLSDILELSSGKRPVAGTLAEIDASEKLCLFLSELDKPLLSNLSESDFIALQKTLTTVQGVLWIVRGAYAESVNPDANMVAGLSRSIRSETLLKFATLDLDSKSPLSDELTVKAILDVFKAAFGSKAETNCELEFMERQGSFLTPRIINDAEMNEYVHKHTNASVLEATPFSQPERPLKMVIGTPGALDSLHFIDDQTLEATLADDEIEVEVKAIGMNSRDIMAATNQLETDGFGVEYSGIITQIGNRVTNLAIGDRVAGVTVARGVYSTYTRTKAAFALKISDGLSFEAAASIPVAYCTAYYGLVDLGRLGSDESVLIHGAADPAGLAAIALAQMVGAEVFAAVGSIEEKEFVASTYGLPGDHIFSSRSASFGPVIRQATGKRGVDVVVNSIATDTDTLRELWDSLSSFGRFIVVGKRDASARLETNRFDNNTSFISVDLMSVAAERPKVMERVVSNVSGLLQSEQIKPAAQITVFPISDVETAFKVLQSGTTQGKLVVAPQAGDEVKATPSAKLNMLLRSDATYILIGGTGGLGRSMARWMVAKGARNIVLVSRSGSATGKVKELIDDLATVGANIVVRRCDVTDSSSVGNLVNHELVGLPPVRGLVHGAMVLDDVLFEKMTFDQYTTVMESKVRGAWNFHNALKNDSLDFFVTISSAAGAVGNRGQAAYAAANTFLNAFVQYRVALGLSASSIDLTAVSDAGYLAENLEAAAEVAKNLGSDTICEAEVLALIGAAISGRLATACNHHTITGMRITSSTPFWTPDAKFKHLRLAAEAAAAENSTGQAAAISFHAALKASKTAEEGQEVVCKGLLSKLPSVLMLEEEDMDVTKSLANYALDSLVAIEVRNFITREFEANLQVLELLSSGSIETLAKTIVVKSKLVSF</sequence>
<dbReference type="SMART" id="SM00825">
    <property type="entry name" value="PKS_KS"/>
    <property type="match status" value="1"/>
</dbReference>
<keyword evidence="4" id="KW-0511">Multifunctional enzyme</keyword>
<proteinExistence type="predicted"/>
<dbReference type="SUPFAM" id="SSF50129">
    <property type="entry name" value="GroES-like"/>
    <property type="match status" value="1"/>
</dbReference>
<dbReference type="Pfam" id="PF02801">
    <property type="entry name" value="Ketoacyl-synt_C"/>
    <property type="match status" value="1"/>
</dbReference>
<dbReference type="FunFam" id="3.40.366.10:FF:000002">
    <property type="entry name" value="Probable polyketide synthase 2"/>
    <property type="match status" value="1"/>
</dbReference>
<dbReference type="SMART" id="SM00826">
    <property type="entry name" value="PKS_DH"/>
    <property type="match status" value="1"/>
</dbReference>
<dbReference type="InterPro" id="IPR011032">
    <property type="entry name" value="GroES-like_sf"/>
</dbReference>
<feature type="compositionally biased region" description="Low complexity" evidence="6">
    <location>
        <begin position="32"/>
        <end position="56"/>
    </location>
</feature>
<dbReference type="InterPro" id="IPR014043">
    <property type="entry name" value="Acyl_transferase_dom"/>
</dbReference>
<dbReference type="PROSITE" id="PS50075">
    <property type="entry name" value="CARRIER"/>
    <property type="match status" value="1"/>
</dbReference>
<dbReference type="InterPro" id="IPR014030">
    <property type="entry name" value="Ketoacyl_synth_N"/>
</dbReference>
<dbReference type="PROSITE" id="PS00606">
    <property type="entry name" value="KS3_1"/>
    <property type="match status" value="1"/>
</dbReference>
<evidence type="ECO:0000259" key="9">
    <source>
        <dbReference type="PROSITE" id="PS52019"/>
    </source>
</evidence>
<feature type="compositionally biased region" description="Polar residues" evidence="6">
    <location>
        <begin position="1409"/>
        <end position="1419"/>
    </location>
</feature>
<evidence type="ECO:0000256" key="5">
    <source>
        <dbReference type="PROSITE-ProRule" id="PRU01363"/>
    </source>
</evidence>
<dbReference type="Gene3D" id="3.10.129.110">
    <property type="entry name" value="Polyketide synthase dehydratase"/>
    <property type="match status" value="1"/>
</dbReference>
<dbReference type="SUPFAM" id="SSF47336">
    <property type="entry name" value="ACP-like"/>
    <property type="match status" value="1"/>
</dbReference>
<dbReference type="Pfam" id="PF21089">
    <property type="entry name" value="PKS_DH_N"/>
    <property type="match status" value="1"/>
</dbReference>
<dbReference type="GO" id="GO:0004315">
    <property type="term" value="F:3-oxoacyl-[acyl-carrier-protein] synthase activity"/>
    <property type="evidence" value="ECO:0007669"/>
    <property type="project" value="InterPro"/>
</dbReference>
<dbReference type="CDD" id="cd05195">
    <property type="entry name" value="enoyl_red"/>
    <property type="match status" value="1"/>
</dbReference>
<dbReference type="InterPro" id="IPR001227">
    <property type="entry name" value="Ac_transferase_dom_sf"/>
</dbReference>
<feature type="domain" description="PKS/mFAS DH" evidence="9">
    <location>
        <begin position="992"/>
        <end position="1313"/>
    </location>
</feature>
<dbReference type="OrthoDB" id="329835at2759"/>
<evidence type="ECO:0000259" key="7">
    <source>
        <dbReference type="PROSITE" id="PS50075"/>
    </source>
</evidence>
<dbReference type="Pfam" id="PF00109">
    <property type="entry name" value="ketoacyl-synt"/>
    <property type="match status" value="1"/>
</dbReference>
<dbReference type="InterPro" id="IPR013968">
    <property type="entry name" value="PKS_KR"/>
</dbReference>
<dbReference type="Gene3D" id="3.40.47.10">
    <property type="match status" value="1"/>
</dbReference>
<dbReference type="PANTHER" id="PTHR43775">
    <property type="entry name" value="FATTY ACID SYNTHASE"/>
    <property type="match status" value="1"/>
</dbReference>
<accession>A0A7D8USN1</accession>
<dbReference type="InterPro" id="IPR049900">
    <property type="entry name" value="PKS_mFAS_DH"/>
</dbReference>
<evidence type="ECO:0000259" key="8">
    <source>
        <dbReference type="PROSITE" id="PS52004"/>
    </source>
</evidence>
<comment type="caution">
    <text evidence="10">The sequence shown here is derived from an EMBL/GenBank/DDBJ whole genome shotgun (WGS) entry which is preliminary data.</text>
</comment>
<dbReference type="SMART" id="SM00823">
    <property type="entry name" value="PKS_PP"/>
    <property type="match status" value="1"/>
</dbReference>
<dbReference type="InterPro" id="IPR056501">
    <property type="entry name" value="NAD-bd_HRPKS_sdrA"/>
</dbReference>
<dbReference type="GO" id="GO:0031177">
    <property type="term" value="F:phosphopantetheine binding"/>
    <property type="evidence" value="ECO:0007669"/>
    <property type="project" value="InterPro"/>
</dbReference>
<feature type="region of interest" description="C-terminal hotdog fold" evidence="5">
    <location>
        <begin position="1154"/>
        <end position="1313"/>
    </location>
</feature>
<dbReference type="Proteomes" id="UP000481288">
    <property type="component" value="Unassembled WGS sequence"/>
</dbReference>
<dbReference type="InterPro" id="IPR050091">
    <property type="entry name" value="PKS_NRPS_Biosynth_Enz"/>
</dbReference>
<dbReference type="PROSITE" id="PS52004">
    <property type="entry name" value="KS3_2"/>
    <property type="match status" value="1"/>
</dbReference>
<dbReference type="InterPro" id="IPR036291">
    <property type="entry name" value="NAD(P)-bd_dom_sf"/>
</dbReference>
<keyword evidence="3" id="KW-0808">Transferase</keyword>
<evidence type="ECO:0000256" key="3">
    <source>
        <dbReference type="ARBA" id="ARBA00022679"/>
    </source>
</evidence>